<protein>
    <submittedName>
        <fullName evidence="2">Uncharacterized protein</fullName>
    </submittedName>
</protein>
<sequence>MKCRLPRDQNIFGEFRQVHHSPHREETRPMWRLICALCYEIYRRSSSDQSEDADFLVLILCFLAADKPFRFVSHVHWHRPPPCKSDESIITGLEHSGHPVGVLTRLLRPVMDVLIFWWWISPRGSSTDPGHPAPGHRRFSDVHQHQQHPHLPMNEDHDDNDALDFAFIDLFGISSALPSPHLLKDRHNSTTSSLVPGPRRPICRLRLWPGPFLEDVCRQLCREPRVQILLATTEFFGFSVFSEWQSARLLI</sequence>
<organism evidence="2 3">
    <name type="scientific">Paratrimastix pyriformis</name>
    <dbReference type="NCBI Taxonomy" id="342808"/>
    <lineage>
        <taxon>Eukaryota</taxon>
        <taxon>Metamonada</taxon>
        <taxon>Preaxostyla</taxon>
        <taxon>Paratrimastigidae</taxon>
        <taxon>Paratrimastix</taxon>
    </lineage>
</organism>
<proteinExistence type="predicted"/>
<evidence type="ECO:0000313" key="2">
    <source>
        <dbReference type="EMBL" id="KAJ4454515.1"/>
    </source>
</evidence>
<name>A0ABQ8UCG2_9EUKA</name>
<accession>A0ABQ8UCG2</accession>
<gene>
    <name evidence="2" type="ORF">PAPYR_10736</name>
</gene>
<evidence type="ECO:0000313" key="3">
    <source>
        <dbReference type="Proteomes" id="UP001141327"/>
    </source>
</evidence>
<dbReference type="EMBL" id="JAPMOS010000150">
    <property type="protein sequence ID" value="KAJ4454515.1"/>
    <property type="molecule type" value="Genomic_DNA"/>
</dbReference>
<feature type="region of interest" description="Disordered" evidence="1">
    <location>
        <begin position="128"/>
        <end position="155"/>
    </location>
</feature>
<dbReference type="Proteomes" id="UP001141327">
    <property type="component" value="Unassembled WGS sequence"/>
</dbReference>
<evidence type="ECO:0000256" key="1">
    <source>
        <dbReference type="SAM" id="MobiDB-lite"/>
    </source>
</evidence>
<comment type="caution">
    <text evidence="2">The sequence shown here is derived from an EMBL/GenBank/DDBJ whole genome shotgun (WGS) entry which is preliminary data.</text>
</comment>
<keyword evidence="3" id="KW-1185">Reference proteome</keyword>
<reference evidence="2" key="1">
    <citation type="journal article" date="2022" name="bioRxiv">
        <title>Genomics of Preaxostyla Flagellates Illuminates Evolutionary Transitions and the Path Towards Mitochondrial Loss.</title>
        <authorList>
            <person name="Novak L.V.F."/>
            <person name="Treitli S.C."/>
            <person name="Pyrih J."/>
            <person name="Halakuc P."/>
            <person name="Pipaliya S.V."/>
            <person name="Vacek V."/>
            <person name="Brzon O."/>
            <person name="Soukal P."/>
            <person name="Eme L."/>
            <person name="Dacks J.B."/>
            <person name="Karnkowska A."/>
            <person name="Elias M."/>
            <person name="Hampl V."/>
        </authorList>
    </citation>
    <scope>NUCLEOTIDE SEQUENCE</scope>
    <source>
        <strain evidence="2">RCP-MX</strain>
    </source>
</reference>